<gene>
    <name evidence="1" type="ORF">MKI86_15165</name>
</gene>
<reference evidence="1 2" key="1">
    <citation type="submission" date="2022-02" db="EMBL/GenBank/DDBJ databases">
        <title>Shinella B3.7 sp. nov., isolated from Sediment (Zhairuo Island).</title>
        <authorList>
            <person name="Chen G."/>
        </authorList>
    </citation>
    <scope>NUCLEOTIDE SEQUENCE [LARGE SCALE GENOMIC DNA]</scope>
    <source>
        <strain evidence="1 2">B3.7</strain>
    </source>
</reference>
<dbReference type="Proteomes" id="UP001201844">
    <property type="component" value="Unassembled WGS sequence"/>
</dbReference>
<evidence type="ECO:0000313" key="1">
    <source>
        <dbReference type="EMBL" id="MCJ8150491.1"/>
    </source>
</evidence>
<accession>A0ABT0CPH7</accession>
<proteinExistence type="predicted"/>
<name>A0ABT0CPH7_9HYPH</name>
<dbReference type="EMBL" id="JAKVIN010000006">
    <property type="protein sequence ID" value="MCJ8150491.1"/>
    <property type="molecule type" value="Genomic_DNA"/>
</dbReference>
<sequence length="131" mass="14346">MNVALAAGLLMTAGVMPVGSIIPEPDDLRLQSIRKAAGEQNWPFVAERGMLGCVEMLGERVVYFIPGDEMERAYNIDINLLAMSVANLGITNVLAPYEDSAQLLYRLVPFVSMGQRLCDQEPGTFVTEPEL</sequence>
<protein>
    <submittedName>
        <fullName evidence="1">Uncharacterized protein</fullName>
    </submittedName>
</protein>
<dbReference type="RefSeq" id="WP_241601864.1">
    <property type="nucleotide sequence ID" value="NZ_JAKVIN010000006.1"/>
</dbReference>
<comment type="caution">
    <text evidence="1">The sequence shown here is derived from an EMBL/GenBank/DDBJ whole genome shotgun (WGS) entry which is preliminary data.</text>
</comment>
<evidence type="ECO:0000313" key="2">
    <source>
        <dbReference type="Proteomes" id="UP001201844"/>
    </source>
</evidence>
<keyword evidence="2" id="KW-1185">Reference proteome</keyword>
<organism evidence="1 2">
    <name type="scientific">Shinella sedimenti</name>
    <dbReference type="NCBI Taxonomy" id="2919913"/>
    <lineage>
        <taxon>Bacteria</taxon>
        <taxon>Pseudomonadati</taxon>
        <taxon>Pseudomonadota</taxon>
        <taxon>Alphaproteobacteria</taxon>
        <taxon>Hyphomicrobiales</taxon>
        <taxon>Rhizobiaceae</taxon>
        <taxon>Shinella</taxon>
    </lineage>
</organism>